<feature type="coiled-coil region" evidence="2">
    <location>
        <begin position="108"/>
        <end position="135"/>
    </location>
</feature>
<evidence type="ECO:0000313" key="3">
    <source>
        <dbReference type="EMBL" id="URN92675.1"/>
    </source>
</evidence>
<evidence type="ECO:0000256" key="2">
    <source>
        <dbReference type="SAM" id="Coils"/>
    </source>
</evidence>
<dbReference type="AlphaFoldDB" id="A0A9J6Z9G6"/>
<comment type="similarity">
    <text evidence="1">Belongs to the PspA/Vipp/IM30 family.</text>
</comment>
<reference evidence="3" key="1">
    <citation type="submission" date="2022-05" db="EMBL/GenBank/DDBJ databases">
        <title>Novel bacterial taxa in a minimal lignocellulolytic consortium and its capacity to transform plastics disclosed by genome-resolved metagenomics.</title>
        <authorList>
            <person name="Rodriguez C.A.D."/>
            <person name="Diaz-Garcia L."/>
            <person name="Herrera K."/>
            <person name="Tarazona N.A."/>
            <person name="Sproer C."/>
            <person name="Overmann J."/>
            <person name="Jimenez D.J."/>
        </authorList>
    </citation>
    <scope>NUCLEOTIDE SEQUENCE</scope>
    <source>
        <strain evidence="3">MAG5</strain>
    </source>
</reference>
<dbReference type="InterPro" id="IPR007157">
    <property type="entry name" value="PspA_VIPP1"/>
</dbReference>
<protein>
    <submittedName>
        <fullName evidence="3">PspA/IM30 family protein</fullName>
    </submittedName>
</protein>
<dbReference type="Pfam" id="PF04012">
    <property type="entry name" value="PspA_IM30"/>
    <property type="match status" value="1"/>
</dbReference>
<gene>
    <name evidence="3" type="ORF">NAG76_12510</name>
</gene>
<proteinExistence type="inferred from homology"/>
<evidence type="ECO:0000313" key="4">
    <source>
        <dbReference type="Proteomes" id="UP001056756"/>
    </source>
</evidence>
<dbReference type="PANTHER" id="PTHR31088">
    <property type="entry name" value="MEMBRANE-ASSOCIATED PROTEIN VIPP1, CHLOROPLASTIC"/>
    <property type="match status" value="1"/>
</dbReference>
<keyword evidence="2" id="KW-0175">Coiled coil</keyword>
<dbReference type="EMBL" id="CP097899">
    <property type="protein sequence ID" value="URN92675.1"/>
    <property type="molecule type" value="Genomic_DNA"/>
</dbReference>
<sequence length="227" mass="26755">MGFVKRIRDITMATLNDRLEKAEDPVKLIDQFLWSTRDEIIQAERLHHQYLNHSHQLKSQWLNAEQQIERKEYQAMIALKAGEEMIARSALSEKTMLVESANSYRGLYEQSSGSLLELEDQLRELRQEYQLVYDKRSYYVSRMESLRLQQRMNERMSFNNSNNPAEVMRKMDSRLNEMENESQSLREVRKNNGGIYGDPTVASRQSLAVDREMEQLKKKLNGEGWSL</sequence>
<dbReference type="KEGG" id="plig:NAG76_12510"/>
<accession>A0A9J6Z9G6</accession>
<evidence type="ECO:0000256" key="1">
    <source>
        <dbReference type="ARBA" id="ARBA00043985"/>
    </source>
</evidence>
<dbReference type="PANTHER" id="PTHR31088:SF6">
    <property type="entry name" value="PHAGE SHOCK PROTEIN A"/>
    <property type="match status" value="1"/>
</dbReference>
<dbReference type="Proteomes" id="UP001056756">
    <property type="component" value="Chromosome"/>
</dbReference>
<organism evidence="3 4">
    <name type="scientific">Candidatus Pristimantibacillus lignocellulolyticus</name>
    <dbReference type="NCBI Taxonomy" id="2994561"/>
    <lineage>
        <taxon>Bacteria</taxon>
        <taxon>Bacillati</taxon>
        <taxon>Bacillota</taxon>
        <taxon>Bacilli</taxon>
        <taxon>Bacillales</taxon>
        <taxon>Paenibacillaceae</taxon>
        <taxon>Candidatus Pristimantibacillus</taxon>
    </lineage>
</organism>
<name>A0A9J6Z9G6_9BACL</name>